<keyword evidence="2" id="KW-1133">Transmembrane helix</keyword>
<evidence type="ECO:0000313" key="4">
    <source>
        <dbReference type="Proteomes" id="UP000602647"/>
    </source>
</evidence>
<evidence type="ECO:0000313" key="3">
    <source>
        <dbReference type="EMBL" id="MBC6679824.1"/>
    </source>
</evidence>
<gene>
    <name evidence="3" type="ORF">H9L42_08280</name>
</gene>
<sequence>MKEPCEKCGKRFDMEECMYICPSCGHYHSQVNQYQYRKSRASRTDRQNASGTFHADSRPSAHKKRISFSPSPDKAAKGKFRGAALESGTSSKAKRILCLILLLLIVGFPIFYHMKTSMQMEQIRQTQESAEVNEVFVSSRSPVKLIDADLTLGEFTPFTRSGITAAPEGWKYMQLTYKTANNDSEYRSLDTSVTLKAGDTYYRSLDPYSLSESESVRDELYDLGVGSYSPYQEDGLWVFLIPEDTKGCTLRISQGERSSDPPYSLSAPEEAILIKLNAGGTEHA</sequence>
<keyword evidence="2" id="KW-0812">Transmembrane</keyword>
<dbReference type="EMBL" id="JACRYT010000007">
    <property type="protein sequence ID" value="MBC6679824.1"/>
    <property type="molecule type" value="Genomic_DNA"/>
</dbReference>
<reference evidence="3" key="1">
    <citation type="submission" date="2020-08" db="EMBL/GenBank/DDBJ databases">
        <title>Genome public.</title>
        <authorList>
            <person name="Liu C."/>
            <person name="Sun Q."/>
        </authorList>
    </citation>
    <scope>NUCLEOTIDE SEQUENCE</scope>
    <source>
        <strain evidence="3">BX12</strain>
    </source>
</reference>
<feature type="region of interest" description="Disordered" evidence="1">
    <location>
        <begin position="37"/>
        <end position="76"/>
    </location>
</feature>
<evidence type="ECO:0000256" key="2">
    <source>
        <dbReference type="SAM" id="Phobius"/>
    </source>
</evidence>
<proteinExistence type="predicted"/>
<feature type="transmembrane region" description="Helical" evidence="2">
    <location>
        <begin position="96"/>
        <end position="114"/>
    </location>
</feature>
<accession>A0A923NJV5</accession>
<keyword evidence="4" id="KW-1185">Reference proteome</keyword>
<protein>
    <submittedName>
        <fullName evidence="3">Uncharacterized protein</fullName>
    </submittedName>
</protein>
<dbReference type="AlphaFoldDB" id="A0A923NJV5"/>
<organism evidence="3 4">
    <name type="scientific">Zhenpiania hominis</name>
    <dbReference type="NCBI Taxonomy" id="2763644"/>
    <lineage>
        <taxon>Bacteria</taxon>
        <taxon>Bacillati</taxon>
        <taxon>Bacillota</taxon>
        <taxon>Clostridia</taxon>
        <taxon>Peptostreptococcales</taxon>
        <taxon>Anaerovoracaceae</taxon>
        <taxon>Zhenpiania</taxon>
    </lineage>
</organism>
<comment type="caution">
    <text evidence="3">The sequence shown here is derived from an EMBL/GenBank/DDBJ whole genome shotgun (WGS) entry which is preliminary data.</text>
</comment>
<dbReference type="Proteomes" id="UP000602647">
    <property type="component" value="Unassembled WGS sequence"/>
</dbReference>
<dbReference type="RefSeq" id="WP_187302928.1">
    <property type="nucleotide sequence ID" value="NZ_JACRYT010000007.1"/>
</dbReference>
<keyword evidence="2" id="KW-0472">Membrane</keyword>
<name>A0A923NJV5_9FIRM</name>
<evidence type="ECO:0000256" key="1">
    <source>
        <dbReference type="SAM" id="MobiDB-lite"/>
    </source>
</evidence>